<accession>A0AAV4UTT7</accession>
<feature type="region of interest" description="Disordered" evidence="1">
    <location>
        <begin position="66"/>
        <end position="95"/>
    </location>
</feature>
<keyword evidence="3" id="KW-1185">Reference proteome</keyword>
<evidence type="ECO:0000256" key="1">
    <source>
        <dbReference type="SAM" id="MobiDB-lite"/>
    </source>
</evidence>
<organism evidence="2 3">
    <name type="scientific">Caerostris extrusa</name>
    <name type="common">Bark spider</name>
    <name type="synonym">Caerostris bankana</name>
    <dbReference type="NCBI Taxonomy" id="172846"/>
    <lineage>
        <taxon>Eukaryota</taxon>
        <taxon>Metazoa</taxon>
        <taxon>Ecdysozoa</taxon>
        <taxon>Arthropoda</taxon>
        <taxon>Chelicerata</taxon>
        <taxon>Arachnida</taxon>
        <taxon>Araneae</taxon>
        <taxon>Araneomorphae</taxon>
        <taxon>Entelegynae</taxon>
        <taxon>Araneoidea</taxon>
        <taxon>Araneidae</taxon>
        <taxon>Caerostris</taxon>
    </lineage>
</organism>
<feature type="compositionally biased region" description="Low complexity" evidence="1">
    <location>
        <begin position="74"/>
        <end position="85"/>
    </location>
</feature>
<sequence length="182" mass="20129">MAIDYEEPDSFDEKWVRSRSVSVQCDEHFLTYDEHFGRSRSSSISSVIWEWGRRLLESDAKSLNSLASGHSRKSSSTSLVSVASADSKHTEEDKEEDVWQVWGSVVNEWETYFKKKNSFVKDLVRRDSSGSKPKAPNIHAGCAAQPSDLTVTNTMSGAVSSESECPVHAGSLLVSIASHSKV</sequence>
<evidence type="ECO:0000313" key="2">
    <source>
        <dbReference type="EMBL" id="GIY60904.1"/>
    </source>
</evidence>
<gene>
    <name evidence="2" type="primary">Evi5</name>
    <name evidence="2" type="ORF">CEXT_204201</name>
</gene>
<proteinExistence type="predicted"/>
<reference evidence="2 3" key="1">
    <citation type="submission" date="2021-06" db="EMBL/GenBank/DDBJ databases">
        <title>Caerostris extrusa draft genome.</title>
        <authorList>
            <person name="Kono N."/>
            <person name="Arakawa K."/>
        </authorList>
    </citation>
    <scope>NUCLEOTIDE SEQUENCE [LARGE SCALE GENOMIC DNA]</scope>
</reference>
<protein>
    <submittedName>
        <fullName evidence="2">Ecotropic viral integration site 5 ortholog</fullName>
    </submittedName>
</protein>
<dbReference type="Proteomes" id="UP001054945">
    <property type="component" value="Unassembled WGS sequence"/>
</dbReference>
<name>A0AAV4UTT7_CAEEX</name>
<comment type="caution">
    <text evidence="2">The sequence shown here is derived from an EMBL/GenBank/DDBJ whole genome shotgun (WGS) entry which is preliminary data.</text>
</comment>
<dbReference type="EMBL" id="BPLR01013395">
    <property type="protein sequence ID" value="GIY60904.1"/>
    <property type="molecule type" value="Genomic_DNA"/>
</dbReference>
<dbReference type="AlphaFoldDB" id="A0AAV4UTT7"/>
<evidence type="ECO:0000313" key="3">
    <source>
        <dbReference type="Proteomes" id="UP001054945"/>
    </source>
</evidence>